<feature type="domain" description="GST N-terminal" evidence="2">
    <location>
        <begin position="3"/>
        <end position="86"/>
    </location>
</feature>
<dbReference type="GO" id="GO:0006559">
    <property type="term" value="P:L-phenylalanine catabolic process"/>
    <property type="evidence" value="ECO:0007669"/>
    <property type="project" value="TreeGrafter"/>
</dbReference>
<dbReference type="EMBL" id="QRBF01000004">
    <property type="protein sequence ID" value="RDS83347.1"/>
    <property type="molecule type" value="Genomic_DNA"/>
</dbReference>
<evidence type="ECO:0000313" key="5">
    <source>
        <dbReference type="Proteomes" id="UP000255334"/>
    </source>
</evidence>
<dbReference type="Pfam" id="PF13417">
    <property type="entry name" value="GST_N_3"/>
    <property type="match status" value="1"/>
</dbReference>
<dbReference type="SFLD" id="SFLDS00019">
    <property type="entry name" value="Glutathione_Transferase_(cytos"/>
    <property type="match status" value="1"/>
</dbReference>
<dbReference type="FunFam" id="1.20.1050.10:FF:000010">
    <property type="entry name" value="Maleylacetoacetate isomerase isoform 1"/>
    <property type="match status" value="1"/>
</dbReference>
<dbReference type="InterPro" id="IPR040079">
    <property type="entry name" value="Glutathione_S-Trfase"/>
</dbReference>
<dbReference type="PROSITE" id="PS50404">
    <property type="entry name" value="GST_NTER"/>
    <property type="match status" value="1"/>
</dbReference>
<dbReference type="InterPro" id="IPR034333">
    <property type="entry name" value="GST_Zeta_N"/>
</dbReference>
<dbReference type="SUPFAM" id="SSF52833">
    <property type="entry name" value="Thioredoxin-like"/>
    <property type="match status" value="1"/>
</dbReference>
<dbReference type="InterPro" id="IPR005955">
    <property type="entry name" value="GST_Zeta"/>
</dbReference>
<dbReference type="RefSeq" id="WP_115478386.1">
    <property type="nucleotide sequence ID" value="NZ_QRBF01000004.1"/>
</dbReference>
<keyword evidence="4" id="KW-0413">Isomerase</keyword>
<dbReference type="NCBIfam" id="TIGR01262">
    <property type="entry name" value="maiA"/>
    <property type="match status" value="1"/>
</dbReference>
<dbReference type="CDD" id="cd03191">
    <property type="entry name" value="GST_C_Zeta"/>
    <property type="match status" value="1"/>
</dbReference>
<gene>
    <name evidence="4" type="primary">maiA</name>
    <name evidence="4" type="ORF">DWU99_12455</name>
</gene>
<dbReference type="InterPro" id="IPR010987">
    <property type="entry name" value="Glutathione-S-Trfase_C-like"/>
</dbReference>
<evidence type="ECO:0000259" key="2">
    <source>
        <dbReference type="PROSITE" id="PS50404"/>
    </source>
</evidence>
<dbReference type="Gene3D" id="3.40.30.10">
    <property type="entry name" value="Glutaredoxin"/>
    <property type="match status" value="1"/>
</dbReference>
<proteinExistence type="inferred from homology"/>
<dbReference type="GO" id="GO:0004364">
    <property type="term" value="F:glutathione transferase activity"/>
    <property type="evidence" value="ECO:0007669"/>
    <property type="project" value="TreeGrafter"/>
</dbReference>
<dbReference type="InterPro" id="IPR004045">
    <property type="entry name" value="Glutathione_S-Trfase_N"/>
</dbReference>
<dbReference type="PANTHER" id="PTHR42673">
    <property type="entry name" value="MALEYLACETOACETATE ISOMERASE"/>
    <property type="match status" value="1"/>
</dbReference>
<dbReference type="Gene3D" id="1.20.1050.10">
    <property type="match status" value="1"/>
</dbReference>
<dbReference type="OrthoDB" id="509852at2"/>
<dbReference type="Proteomes" id="UP000255334">
    <property type="component" value="Unassembled WGS sequence"/>
</dbReference>
<dbReference type="GO" id="GO:0016034">
    <property type="term" value="F:maleylacetoacetate isomerase activity"/>
    <property type="evidence" value="ECO:0007669"/>
    <property type="project" value="UniProtKB-EC"/>
</dbReference>
<dbReference type="EC" id="5.2.1.2" evidence="4"/>
<dbReference type="SUPFAM" id="SSF47616">
    <property type="entry name" value="GST C-terminal domain-like"/>
    <property type="match status" value="1"/>
</dbReference>
<reference evidence="4 5" key="1">
    <citation type="submission" date="2018-07" db="EMBL/GenBank/DDBJ databases">
        <title>Dyella monticola sp. nov. and Dyella psychrodurans sp. nov. isolated from monsoon evergreen broad-leaved forest soil of Dinghu Mountain, China.</title>
        <authorList>
            <person name="Gao Z."/>
            <person name="Qiu L."/>
        </authorList>
    </citation>
    <scope>NUCLEOTIDE SEQUENCE [LARGE SCALE GENOMIC DNA]</scope>
    <source>
        <strain evidence="4 5">4MSK11</strain>
    </source>
</reference>
<organism evidence="4 5">
    <name type="scientific">Dyella psychrodurans</name>
    <dbReference type="NCBI Taxonomy" id="1927960"/>
    <lineage>
        <taxon>Bacteria</taxon>
        <taxon>Pseudomonadati</taxon>
        <taxon>Pseudomonadota</taxon>
        <taxon>Gammaproteobacteria</taxon>
        <taxon>Lysobacterales</taxon>
        <taxon>Rhodanobacteraceae</taxon>
        <taxon>Dyella</taxon>
    </lineage>
</organism>
<evidence type="ECO:0000313" key="4">
    <source>
        <dbReference type="EMBL" id="RDS83347.1"/>
    </source>
</evidence>
<dbReference type="InterPro" id="IPR036249">
    <property type="entry name" value="Thioredoxin-like_sf"/>
</dbReference>
<dbReference type="InterPro" id="IPR036282">
    <property type="entry name" value="Glutathione-S-Trfase_C_sf"/>
</dbReference>
<dbReference type="PANTHER" id="PTHR42673:SF21">
    <property type="entry name" value="GLUTATHIONE S-TRANSFERASE YFCF"/>
    <property type="match status" value="1"/>
</dbReference>
<dbReference type="PROSITE" id="PS50405">
    <property type="entry name" value="GST_CTER"/>
    <property type="match status" value="1"/>
</dbReference>
<dbReference type="CDD" id="cd03042">
    <property type="entry name" value="GST_N_Zeta"/>
    <property type="match status" value="1"/>
</dbReference>
<dbReference type="AlphaFoldDB" id="A0A370X4Y9"/>
<dbReference type="FunFam" id="3.40.30.10:FF:000293">
    <property type="entry name" value="Maleylacetoacetate isomerase MaiA"/>
    <property type="match status" value="1"/>
</dbReference>
<comment type="caution">
    <text evidence="4">The sequence shown here is derived from an EMBL/GenBank/DDBJ whole genome shotgun (WGS) entry which is preliminary data.</text>
</comment>
<evidence type="ECO:0000259" key="3">
    <source>
        <dbReference type="PROSITE" id="PS50405"/>
    </source>
</evidence>
<feature type="domain" description="GST C-terminal" evidence="3">
    <location>
        <begin position="91"/>
        <end position="219"/>
    </location>
</feature>
<sequence length="221" mass="24608">MASDLVLYSYWRSSASFRVRIALNLKGLRYETRAVHLVRDGGEQHGTGYAALNPQELVPTLIDGNRVLTQSMAILEYLDETHPQPPLLPADAAGRARVRELSQVTGCDIHPIGNLRVLQRLGSQFDADDEQKAIWMRHWVATGFHALEAMLASSKDTGHFCHGDTPTMADVCLVPQVYNARRWKVPLGDYPTILRIDALCDSHDAFRDATPDRQPDAPSHA</sequence>
<dbReference type="GO" id="GO:0005737">
    <property type="term" value="C:cytoplasm"/>
    <property type="evidence" value="ECO:0007669"/>
    <property type="project" value="InterPro"/>
</dbReference>
<dbReference type="InterPro" id="IPR034330">
    <property type="entry name" value="GST_Zeta_C"/>
</dbReference>
<name>A0A370X4Y9_9GAMM</name>
<keyword evidence="5" id="KW-1185">Reference proteome</keyword>
<comment type="similarity">
    <text evidence="1">Belongs to the GST superfamily. Zeta family.</text>
</comment>
<dbReference type="SFLD" id="SFLDG00358">
    <property type="entry name" value="Main_(cytGST)"/>
    <property type="match status" value="1"/>
</dbReference>
<dbReference type="GO" id="GO:0006749">
    <property type="term" value="P:glutathione metabolic process"/>
    <property type="evidence" value="ECO:0007669"/>
    <property type="project" value="TreeGrafter"/>
</dbReference>
<accession>A0A370X4Y9</accession>
<protein>
    <submittedName>
        <fullName evidence="4">Maleylacetoacetate isomerase</fullName>
        <ecNumber evidence="4">5.2.1.2</ecNumber>
    </submittedName>
</protein>
<evidence type="ECO:0000256" key="1">
    <source>
        <dbReference type="ARBA" id="ARBA00010007"/>
    </source>
</evidence>